<feature type="transmembrane region" description="Helical" evidence="1">
    <location>
        <begin position="7"/>
        <end position="28"/>
    </location>
</feature>
<dbReference type="EMBL" id="CP055153">
    <property type="protein sequence ID" value="QMU31338.1"/>
    <property type="molecule type" value="Genomic_DNA"/>
</dbReference>
<feature type="transmembrane region" description="Helical" evidence="1">
    <location>
        <begin position="71"/>
        <end position="91"/>
    </location>
</feature>
<dbReference type="RefSeq" id="WP_182413774.1">
    <property type="nucleotide sequence ID" value="NZ_CP055153.1"/>
</dbReference>
<name>A0A7L7LER5_9BACT</name>
<gene>
    <name evidence="2" type="ORF">HUW48_26375</name>
</gene>
<keyword evidence="1" id="KW-1133">Transmembrane helix</keyword>
<sequence length="126" mass="14820">MKILRNPVFITAAITFWVTYTLEHFKIFTLPFVHHYLDDLLAMPVILTLAVAVQRQWVYRSPQYTLSKAQIIFAVLYVSVLFEGILPAFSAKYTRDVWDVSAYIFGAWVFYRFINQRQSIPLRPQP</sequence>
<evidence type="ECO:0000256" key="1">
    <source>
        <dbReference type="SAM" id="Phobius"/>
    </source>
</evidence>
<feature type="transmembrane region" description="Helical" evidence="1">
    <location>
        <begin position="97"/>
        <end position="114"/>
    </location>
</feature>
<dbReference type="KEGG" id="add:HUW48_26375"/>
<accession>A0A7L7LER5</accession>
<feature type="transmembrane region" description="Helical" evidence="1">
    <location>
        <begin position="40"/>
        <end position="59"/>
    </location>
</feature>
<keyword evidence="1" id="KW-0812">Transmembrane</keyword>
<reference evidence="2 3" key="1">
    <citation type="submission" date="2020-06" db="EMBL/GenBank/DDBJ databases">
        <authorList>
            <person name="Hwang Y.J."/>
        </authorList>
    </citation>
    <scope>NUCLEOTIDE SEQUENCE [LARGE SCALE GENOMIC DNA]</scope>
    <source>
        <strain evidence="2 3">KUDC8001</strain>
    </source>
</reference>
<evidence type="ECO:0000313" key="3">
    <source>
        <dbReference type="Proteomes" id="UP000514509"/>
    </source>
</evidence>
<dbReference type="Proteomes" id="UP000514509">
    <property type="component" value="Chromosome"/>
</dbReference>
<protein>
    <submittedName>
        <fullName evidence="2">Magnesium citrate secondary transporter</fullName>
    </submittedName>
</protein>
<organism evidence="2 3">
    <name type="scientific">Adhaeribacter radiodurans</name>
    <dbReference type="NCBI Taxonomy" id="2745197"/>
    <lineage>
        <taxon>Bacteria</taxon>
        <taxon>Pseudomonadati</taxon>
        <taxon>Bacteroidota</taxon>
        <taxon>Cytophagia</taxon>
        <taxon>Cytophagales</taxon>
        <taxon>Hymenobacteraceae</taxon>
        <taxon>Adhaeribacter</taxon>
    </lineage>
</organism>
<reference evidence="2 3" key="2">
    <citation type="submission" date="2020-08" db="EMBL/GenBank/DDBJ databases">
        <title>Adhaeribacter dokdonensis sp. nov., isolated from the rhizosphere of Elymus tsukushiensis, a plant native to the Dokdo Islands, Republic of Korea.</title>
        <authorList>
            <person name="Ghim S.Y."/>
        </authorList>
    </citation>
    <scope>NUCLEOTIDE SEQUENCE [LARGE SCALE GENOMIC DNA]</scope>
    <source>
        <strain evidence="2 3">KUDC8001</strain>
    </source>
</reference>
<evidence type="ECO:0000313" key="2">
    <source>
        <dbReference type="EMBL" id="QMU31338.1"/>
    </source>
</evidence>
<keyword evidence="3" id="KW-1185">Reference proteome</keyword>
<keyword evidence="1" id="KW-0472">Membrane</keyword>
<proteinExistence type="predicted"/>
<dbReference type="AlphaFoldDB" id="A0A7L7LER5"/>